<evidence type="ECO:0000313" key="5">
    <source>
        <dbReference type="RefSeq" id="XP_022589587.2"/>
    </source>
</evidence>
<dbReference type="Proteomes" id="UP000515125">
    <property type="component" value="Unplaced"/>
</dbReference>
<feature type="domain" description="Peptidase S33 tripeptidyl aminopeptidase-like C-terminal" evidence="3">
    <location>
        <begin position="184"/>
        <end position="254"/>
    </location>
</feature>
<protein>
    <submittedName>
        <fullName evidence="5">Alpha/beta hydrolase domain-containing protein 17A</fullName>
    </submittedName>
</protein>
<evidence type="ECO:0000256" key="1">
    <source>
        <dbReference type="SAM" id="MobiDB-lite"/>
    </source>
</evidence>
<evidence type="ECO:0000313" key="4">
    <source>
        <dbReference type="Proteomes" id="UP000515125"/>
    </source>
</evidence>
<dbReference type="Pfam" id="PF08386">
    <property type="entry name" value="Abhydrolase_4"/>
    <property type="match status" value="1"/>
</dbReference>
<name>A0A6P5WDY4_9EIME</name>
<dbReference type="InterPro" id="IPR013595">
    <property type="entry name" value="Pept_S33_TAP-like_C"/>
</dbReference>
<evidence type="ECO:0000259" key="2">
    <source>
        <dbReference type="Pfam" id="PF00561"/>
    </source>
</evidence>
<dbReference type="Gene3D" id="3.40.50.1820">
    <property type="entry name" value="alpha/beta hydrolase"/>
    <property type="match status" value="1"/>
</dbReference>
<dbReference type="PANTHER" id="PTHR12277">
    <property type="entry name" value="ALPHA/BETA HYDROLASE DOMAIN-CONTAINING PROTEIN"/>
    <property type="match status" value="1"/>
</dbReference>
<dbReference type="PANTHER" id="PTHR12277:SF81">
    <property type="entry name" value="PROTEIN ABHD13"/>
    <property type="match status" value="1"/>
</dbReference>
<keyword evidence="4" id="KW-1185">Reference proteome</keyword>
<accession>A0A6P5WDY4</accession>
<dbReference type="GeneID" id="34622995"/>
<evidence type="ECO:0000259" key="3">
    <source>
        <dbReference type="Pfam" id="PF08386"/>
    </source>
</evidence>
<dbReference type="Pfam" id="PF00561">
    <property type="entry name" value="Abhydrolase_1"/>
    <property type="match status" value="1"/>
</dbReference>
<dbReference type="InterPro" id="IPR000073">
    <property type="entry name" value="AB_hydrolase_1"/>
</dbReference>
<proteinExistence type="predicted"/>
<keyword evidence="5" id="KW-0378">Hydrolase</keyword>
<dbReference type="GO" id="GO:0016787">
    <property type="term" value="F:hydrolase activity"/>
    <property type="evidence" value="ECO:0007669"/>
    <property type="project" value="UniProtKB-KW"/>
</dbReference>
<gene>
    <name evidence="5" type="primary">LOC34622995</name>
</gene>
<dbReference type="AlphaFoldDB" id="A0A6P5WDY4"/>
<dbReference type="InterPro" id="IPR029058">
    <property type="entry name" value="AB_hydrolase_fold"/>
</dbReference>
<feature type="domain" description="AB hydrolase-1" evidence="2">
    <location>
        <begin position="67"/>
        <end position="164"/>
    </location>
</feature>
<dbReference type="RefSeq" id="XP_022589587.2">
    <property type="nucleotide sequence ID" value="XM_022736135.2"/>
</dbReference>
<dbReference type="OrthoDB" id="446723at2759"/>
<sequence length="300" mass="33008">MVEWASCPSCGKEDLNAGPLYAHSRVKVAHRRDATNLPCIYIQEIAIYEVVFRETSHGNAEDLGGALRYVRGFMAALGVSICCYEYSGYGHSRGQGPSETHVYADIEAAFNQLIHRHHVPQEQIVVVGRSLGTGPSTFLAAKYPGIKALVLISALASVYRVSIPVQIQSLPGDRFCSIDRMLKVKAPLLLLHGTNDKLTSPEHARALAEKAGAEYSVCCFLSGATHRTILSSDWRPIINDEIKQFLINTHPPRSSSTNPKEDSRRPRTTYMRFKEKPTFSRASKNAAPALTRLLSGMAIA</sequence>
<reference evidence="5" key="1">
    <citation type="submission" date="2025-08" db="UniProtKB">
        <authorList>
            <consortium name="RefSeq"/>
        </authorList>
    </citation>
    <scope>IDENTIFICATION</scope>
</reference>
<feature type="region of interest" description="Disordered" evidence="1">
    <location>
        <begin position="248"/>
        <end position="270"/>
    </location>
</feature>
<dbReference type="SUPFAM" id="SSF53474">
    <property type="entry name" value="alpha/beta-Hydrolases"/>
    <property type="match status" value="1"/>
</dbReference>
<organism evidence="4 5">
    <name type="scientific">Cyclospora cayetanensis</name>
    <dbReference type="NCBI Taxonomy" id="88456"/>
    <lineage>
        <taxon>Eukaryota</taxon>
        <taxon>Sar</taxon>
        <taxon>Alveolata</taxon>
        <taxon>Apicomplexa</taxon>
        <taxon>Conoidasida</taxon>
        <taxon>Coccidia</taxon>
        <taxon>Eucoccidiorida</taxon>
        <taxon>Eimeriorina</taxon>
        <taxon>Eimeriidae</taxon>
        <taxon>Cyclospora</taxon>
    </lineage>
</organism>